<comment type="caution">
    <text evidence="2">The sequence shown here is derived from an EMBL/GenBank/DDBJ whole genome shotgun (WGS) entry which is preliminary data.</text>
</comment>
<proteinExistence type="predicted"/>
<name>X1ARF5_9ZZZZ</name>
<feature type="non-terminal residue" evidence="2">
    <location>
        <position position="1"/>
    </location>
</feature>
<evidence type="ECO:0000313" key="2">
    <source>
        <dbReference type="EMBL" id="GAG71912.1"/>
    </source>
</evidence>
<reference evidence="2" key="1">
    <citation type="journal article" date="2014" name="Front. Microbiol.">
        <title>High frequency of phylogenetically diverse reductive dehalogenase-homologous genes in deep subseafloor sedimentary metagenomes.</title>
        <authorList>
            <person name="Kawai M."/>
            <person name="Futagami T."/>
            <person name="Toyoda A."/>
            <person name="Takaki Y."/>
            <person name="Nishi S."/>
            <person name="Hori S."/>
            <person name="Arai W."/>
            <person name="Tsubouchi T."/>
            <person name="Morono Y."/>
            <person name="Uchiyama I."/>
            <person name="Ito T."/>
            <person name="Fujiyama A."/>
            <person name="Inagaki F."/>
            <person name="Takami H."/>
        </authorList>
    </citation>
    <scope>NUCLEOTIDE SEQUENCE</scope>
    <source>
        <strain evidence="2">Expedition CK06-06</strain>
    </source>
</reference>
<evidence type="ECO:0000256" key="1">
    <source>
        <dbReference type="SAM" id="MobiDB-lite"/>
    </source>
</evidence>
<feature type="region of interest" description="Disordered" evidence="1">
    <location>
        <begin position="66"/>
        <end position="141"/>
    </location>
</feature>
<sequence>HEGGIPVAINEEAAIRAILKANGITGPLVPLAIKVLREQFDTGEAFGSDVLGPFTAAFNPAGVAAAEAGKISRKRSKKEKANDKKKSMAWTQANSELRNNNGQLKKGRTQKDVATRANKILKKNGTKKGQVRKTARRAFKR</sequence>
<organism evidence="2">
    <name type="scientific">marine sediment metagenome</name>
    <dbReference type="NCBI Taxonomy" id="412755"/>
    <lineage>
        <taxon>unclassified sequences</taxon>
        <taxon>metagenomes</taxon>
        <taxon>ecological metagenomes</taxon>
    </lineage>
</organism>
<accession>X1ARF5</accession>
<feature type="compositionally biased region" description="Basic residues" evidence="1">
    <location>
        <begin position="119"/>
        <end position="141"/>
    </location>
</feature>
<feature type="compositionally biased region" description="Polar residues" evidence="1">
    <location>
        <begin position="89"/>
        <end position="103"/>
    </location>
</feature>
<dbReference type="EMBL" id="BART01001639">
    <property type="protein sequence ID" value="GAG71912.1"/>
    <property type="molecule type" value="Genomic_DNA"/>
</dbReference>
<gene>
    <name evidence="2" type="ORF">S01H4_05593</name>
</gene>
<protein>
    <submittedName>
        <fullName evidence="2">Uncharacterized protein</fullName>
    </submittedName>
</protein>
<dbReference type="AlphaFoldDB" id="X1ARF5"/>